<accession>A0ABT7QM90</accession>
<comment type="caution">
    <text evidence="1">The sequence shown here is derived from an EMBL/GenBank/DDBJ whole genome shotgun (WGS) entry which is preliminary data.</text>
</comment>
<dbReference type="Proteomes" id="UP001168167">
    <property type="component" value="Unassembled WGS sequence"/>
</dbReference>
<organism evidence="1 2">
    <name type="scientific">Candidatus Doriopsillibacter californiensis</name>
    <dbReference type="NCBI Taxonomy" id="2970740"/>
    <lineage>
        <taxon>Bacteria</taxon>
        <taxon>Pseudomonadati</taxon>
        <taxon>Pseudomonadota</taxon>
        <taxon>Gammaproteobacteria</taxon>
        <taxon>Candidatus Tethybacterales</taxon>
        <taxon>Candidatus Persebacteraceae</taxon>
        <taxon>Candidatus Doriopsillibacter</taxon>
    </lineage>
</organism>
<evidence type="ECO:0000313" key="1">
    <source>
        <dbReference type="EMBL" id="MDM5147833.1"/>
    </source>
</evidence>
<dbReference type="EMBL" id="JANQAO010000003">
    <property type="protein sequence ID" value="MDM5147833.1"/>
    <property type="molecule type" value="Genomic_DNA"/>
</dbReference>
<proteinExistence type="predicted"/>
<reference evidence="1" key="1">
    <citation type="submission" date="2022-08" db="EMBL/GenBank/DDBJ databases">
        <authorList>
            <person name="Dzunkova M."/>
            <person name="La Clair J."/>
            <person name="Tyml T."/>
            <person name="Doud D."/>
            <person name="Schulz F."/>
            <person name="Piquer S."/>
            <person name="Porcel Sanchis D."/>
            <person name="Osborn A."/>
            <person name="Robinson D."/>
            <person name="Louie K.B."/>
            <person name="Bowen B.P."/>
            <person name="Bowers R."/>
            <person name="Lee J."/>
            <person name="Arnau Llombart V."/>
            <person name="Diaz Villanueva W."/>
            <person name="Gosliner T."/>
            <person name="Northen T."/>
            <person name="Cheng J.-F."/>
            <person name="Burkart M.D."/>
            <person name="Woyke T."/>
        </authorList>
    </citation>
    <scope>NUCLEOTIDE SEQUENCE</scope>
    <source>
        <strain evidence="1">Df01</strain>
    </source>
</reference>
<sequence length="183" mass="20566">MQYAFPEHPLVISINHASQDKAYINLYPFNIVIPDIGKITLPGLFISDGMSIPDFAQMSIQGEDGIVAGHIHDMLYSHGFPARLAAEYPNAPTWTREQADQALLDYINQHCPGISKIESWIAQRAVQIFGERYFQAQKNDIWRRRIADNLGGISGNGCGVEYPQPLPGDVYKIRYGNRYRGQG</sequence>
<reference evidence="1" key="2">
    <citation type="journal article" date="2023" name="Microbiome">
        <title>Synthase-selected sorting approach identifies a beta-lactone synthase in a nudibranch symbiotic bacterium.</title>
        <authorList>
            <person name="Dzunkova M."/>
            <person name="La Clair J.J."/>
            <person name="Tyml T."/>
            <person name="Doud D."/>
            <person name="Schulz F."/>
            <person name="Piquer-Esteban S."/>
            <person name="Porcel Sanchis D."/>
            <person name="Osborn A."/>
            <person name="Robinson D."/>
            <person name="Louie K.B."/>
            <person name="Bowen B.P."/>
            <person name="Bowers R.M."/>
            <person name="Lee J."/>
            <person name="Arnau V."/>
            <person name="Diaz-Villanueva W."/>
            <person name="Stepanauskas R."/>
            <person name="Gosliner T."/>
            <person name="Date S.V."/>
            <person name="Northen T.R."/>
            <person name="Cheng J.F."/>
            <person name="Burkart M.D."/>
            <person name="Woyke T."/>
        </authorList>
    </citation>
    <scope>NUCLEOTIDE SEQUENCE</scope>
    <source>
        <strain evidence="1">Df01</strain>
    </source>
</reference>
<protein>
    <submittedName>
        <fullName evidence="1">Uncharacterized protein</fullName>
    </submittedName>
</protein>
<gene>
    <name evidence="1" type="ORF">NQX30_05560</name>
</gene>
<name>A0ABT7QM90_9GAMM</name>
<evidence type="ECO:0000313" key="2">
    <source>
        <dbReference type="Proteomes" id="UP001168167"/>
    </source>
</evidence>
<keyword evidence="2" id="KW-1185">Reference proteome</keyword>